<dbReference type="EMBL" id="AZBU02000001">
    <property type="protein sequence ID" value="TMS39646.1"/>
    <property type="molecule type" value="Genomic_DNA"/>
</dbReference>
<evidence type="ECO:0000313" key="1">
    <source>
        <dbReference type="EMBL" id="TMS39646.1"/>
    </source>
</evidence>
<accession>A0A4U8V171</accession>
<sequence length="381" mass="44721">MPVKRQSITDEQINRFQECCSSIMHRYFFKISLVQEKVHTAWKNHIADKFNFMQDTGSNKRLDLINVVVDGYRTEFTGSDYINLVWETWNGKTAKESRKDISCLKPHHKEKLEVTGRILASLLIVNAEYQKAIIVLDDLVLLNPTDPTSRLILMKLAAQLEEWDVLKALLKREIRLSPLPIDYSAFPKLYDLYTKFILSLYTQPKRNRLWYIGTETEPHVNDKRTTYGTYEALALAHRIRSDAARRPYTKLEEIGDPISNREQEVDKCMKLLKNRLPSIFLEAERADLFRQHYKKEQFEKLMTREESLTFLKTCTNLAIHFDTRLRYLNECLETGILRDAQHQAMAYWQEALKLPIPIHLIRAVAVTTKVFHFCTRYSISS</sequence>
<comment type="caution">
    <text evidence="1">The sequence shown here is derived from an EMBL/GenBank/DDBJ whole genome shotgun (WGS) entry which is preliminary data.</text>
</comment>
<protein>
    <submittedName>
        <fullName evidence="1">Uncharacterized protein</fullName>
    </submittedName>
</protein>
<dbReference type="AlphaFoldDB" id="A0A4U8V171"/>
<gene>
    <name evidence="1" type="ORF">L596_006138</name>
</gene>
<name>A0A4U8V171_STECR</name>
<reference evidence="1" key="3">
    <citation type="journal article" date="2019" name="G3 (Bethesda)">
        <title>Hybrid Assembly of the Genome of the Entomopathogenic Nematode Steinernema carpocapsae Identifies the X-Chromosome.</title>
        <authorList>
            <person name="Serra L."/>
            <person name="Macchietto M."/>
            <person name="Macias-Munoz A."/>
            <person name="McGill C.J."/>
            <person name="Rodriguez I.M."/>
            <person name="Rodriguez B."/>
            <person name="Murad R."/>
            <person name="Mortazavi A."/>
        </authorList>
    </citation>
    <scope>NUCLEOTIDE SEQUENCE [LARGE SCALE GENOMIC DNA]</scope>
    <source>
        <strain evidence="1">ALL</strain>
    </source>
</reference>
<proteinExistence type="predicted"/>
<reference evidence="1" key="2">
    <citation type="journal article" date="2015" name="Genome Biol.">
        <title>Comparative genomics of Steinernema reveals deeply conserved gene regulatory networks.</title>
        <authorList>
            <person name="Dillman A.R."/>
            <person name="Macchietto M."/>
            <person name="Porter C.F."/>
            <person name="Rogers A."/>
            <person name="Williams B."/>
            <person name="Antoshechkin I."/>
            <person name="Lee M.M."/>
            <person name="Goodwin Z."/>
            <person name="Lu X."/>
            <person name="Lewis E.E."/>
            <person name="Goodrich-Blair H."/>
            <person name="Stock S.P."/>
            <person name="Adams B.J."/>
            <person name="Sternberg P.W."/>
            <person name="Mortazavi A."/>
        </authorList>
    </citation>
    <scope>NUCLEOTIDE SEQUENCE [LARGE SCALE GENOMIC DNA]</scope>
    <source>
        <strain evidence="1">ALL</strain>
    </source>
</reference>
<reference evidence="1" key="1">
    <citation type="submission" date="2013-11" db="EMBL/GenBank/DDBJ databases">
        <authorList>
            <person name="Sternberg P."/>
            <person name="Dillman A."/>
            <person name="Macchietto M."/>
        </authorList>
    </citation>
    <scope>NUCLEOTIDE SEQUENCE</scope>
    <source>
        <strain evidence="1">ALL</strain>
    </source>
</reference>
<organism evidence="1">
    <name type="scientific">Steinernema carpocapsae</name>
    <name type="common">Entomopathogenic nematode</name>
    <dbReference type="NCBI Taxonomy" id="34508"/>
    <lineage>
        <taxon>Eukaryota</taxon>
        <taxon>Metazoa</taxon>
        <taxon>Ecdysozoa</taxon>
        <taxon>Nematoda</taxon>
        <taxon>Chromadorea</taxon>
        <taxon>Rhabditida</taxon>
        <taxon>Tylenchina</taxon>
        <taxon>Panagrolaimomorpha</taxon>
        <taxon>Strongyloidoidea</taxon>
        <taxon>Steinernematidae</taxon>
        <taxon>Steinernema</taxon>
    </lineage>
</organism>